<comment type="caution">
    <text evidence="1">The sequence shown here is derived from an EMBL/GenBank/DDBJ whole genome shotgun (WGS) entry which is preliminary data.</text>
</comment>
<feature type="non-terminal residue" evidence="1">
    <location>
        <position position="71"/>
    </location>
</feature>
<sequence>IPTTPNTDPLGVRLFLDLGRRNNSLKRLIKYLFDTTEQELVLYTPYFIFPEPLMRSLRRLLLQGKQVTIVV</sequence>
<protein>
    <submittedName>
        <fullName evidence="1">CDP-diacylglycerol--serine O-phosphatidyltransferase</fullName>
        <ecNumber evidence="1">2.7.8.8</ecNumber>
    </submittedName>
</protein>
<dbReference type="EC" id="2.7.8.8" evidence="1"/>
<reference evidence="1" key="1">
    <citation type="submission" date="2024-02" db="EMBL/GenBank/DDBJ databases">
        <title>Bacteria isolated from the canopy kelp, Nereocystis luetkeana.</title>
        <authorList>
            <person name="Pfister C.A."/>
            <person name="Younker I.T."/>
            <person name="Light S.H."/>
        </authorList>
    </citation>
    <scope>NUCLEOTIDE SEQUENCE</scope>
    <source>
        <strain evidence="1">TN.2.01</strain>
    </source>
</reference>
<evidence type="ECO:0000313" key="1">
    <source>
        <dbReference type="EMBL" id="MEL0606607.1"/>
    </source>
</evidence>
<dbReference type="EMBL" id="JBAKAX010000284">
    <property type="protein sequence ID" value="MEL0606607.1"/>
    <property type="molecule type" value="Genomic_DNA"/>
</dbReference>
<keyword evidence="2" id="KW-1185">Reference proteome</keyword>
<gene>
    <name evidence="1" type="primary">pssA</name>
    <name evidence="1" type="ORF">V6250_21010</name>
</gene>
<accession>A0ACC6R9X2</accession>
<evidence type="ECO:0000313" key="2">
    <source>
        <dbReference type="Proteomes" id="UP001374952"/>
    </source>
</evidence>
<proteinExistence type="predicted"/>
<dbReference type="Proteomes" id="UP001374952">
    <property type="component" value="Unassembled WGS sequence"/>
</dbReference>
<organism evidence="1 2">
    <name type="scientific">Pseudoalteromonas undina</name>
    <dbReference type="NCBI Taxonomy" id="43660"/>
    <lineage>
        <taxon>Bacteria</taxon>
        <taxon>Pseudomonadati</taxon>
        <taxon>Pseudomonadota</taxon>
        <taxon>Gammaproteobacteria</taxon>
        <taxon>Alteromonadales</taxon>
        <taxon>Pseudoalteromonadaceae</taxon>
        <taxon>Pseudoalteromonas</taxon>
    </lineage>
</organism>
<name>A0ACC6R9X2_9GAMM</name>
<keyword evidence="1" id="KW-0808">Transferase</keyword>
<feature type="non-terminal residue" evidence="1">
    <location>
        <position position="1"/>
    </location>
</feature>